<sequence length="540" mass="59240">MFRKIQGTSFVTRRRVSLKLPRLKAEGVSRDGGATQDDTLWEVCTSLSMTCFMFLIPLISHAQETPADVLPLQAVISGPSEVQVGKTVVLDTSLSVVDAETARYQWTMDGRVISTNEEAVLTLDKAGRYAVALRIRDNPGTNPREASVAKEILVYEKKIVLVAGPTVEREKLEFHQKSGEEIGVFLDILHAQDISIPLGIEDALTKLIVENAEKLRGADTVVLWADGAIAMNALSRALRQKEEFLSLVSQQTIILITDRGLQRLGRIIRGPFAGIQPKQIIITRKEAINFLIGSPDIESFSAAIAKADIDSHAVDRATYAIRPWNVLSTLVSYMVSRGVSSEMIILLLMLPIILAIITFLKQVVGVTTFGLYTPAVITLSFIALGWKIGLVLLLIILVAGYATRALIGSYRILYIPKIAIILTVTSLVLLLVLAAAAAFGITLAPDTIFILLIMTTLGEEFMSVKAEMGLRSALLAVAETLGVSLVCFAIVQWDAFKSIVLAYPEIILLTLVANIFMGRWTGLRLSEVVRFKEIFKYLEE</sequence>
<feature type="domain" description="Bacteroidetes PKD-like" evidence="3">
    <location>
        <begin position="83"/>
        <end position="135"/>
    </location>
</feature>
<dbReference type="InterPro" id="IPR013783">
    <property type="entry name" value="Ig-like_fold"/>
</dbReference>
<keyword evidence="1" id="KW-0472">Membrane</keyword>
<feature type="transmembrane region" description="Helical" evidence="1">
    <location>
        <begin position="414"/>
        <end position="437"/>
    </location>
</feature>
<dbReference type="Pfam" id="PF14402">
    <property type="entry name" value="7TM_transglut"/>
    <property type="match status" value="1"/>
</dbReference>
<evidence type="ECO:0000313" key="4">
    <source>
        <dbReference type="EMBL" id="OGG92130.1"/>
    </source>
</evidence>
<dbReference type="InterPro" id="IPR025840">
    <property type="entry name" value="7TM_transglut"/>
</dbReference>
<dbReference type="EMBL" id="MFMQ01000017">
    <property type="protein sequence ID" value="OGG92130.1"/>
    <property type="molecule type" value="Genomic_DNA"/>
</dbReference>
<protein>
    <submittedName>
        <fullName evidence="4">Uncharacterized protein</fullName>
    </submittedName>
</protein>
<feature type="transmembrane region" description="Helical" evidence="1">
    <location>
        <begin position="499"/>
        <end position="517"/>
    </location>
</feature>
<comment type="caution">
    <text evidence="4">The sequence shown here is derived from an EMBL/GenBank/DDBJ whole genome shotgun (WGS) entry which is preliminary data.</text>
</comment>
<dbReference type="AlphaFoldDB" id="A0A1F6G1Z0"/>
<evidence type="ECO:0000259" key="3">
    <source>
        <dbReference type="Pfam" id="PF16820"/>
    </source>
</evidence>
<proteinExistence type="predicted"/>
<name>A0A1F6G1Z0_9BACT</name>
<keyword evidence="1" id="KW-1133">Transmembrane helix</keyword>
<reference evidence="4 5" key="1">
    <citation type="journal article" date="2016" name="Nat. Commun.">
        <title>Thousands of microbial genomes shed light on interconnected biogeochemical processes in an aquifer system.</title>
        <authorList>
            <person name="Anantharaman K."/>
            <person name="Brown C.T."/>
            <person name="Hug L.A."/>
            <person name="Sharon I."/>
            <person name="Castelle C.J."/>
            <person name="Probst A.J."/>
            <person name="Thomas B.C."/>
            <person name="Singh A."/>
            <person name="Wilkins M.J."/>
            <person name="Karaoz U."/>
            <person name="Brodie E.L."/>
            <person name="Williams K.H."/>
            <person name="Hubbard S.S."/>
            <person name="Banfield J.F."/>
        </authorList>
    </citation>
    <scope>NUCLEOTIDE SEQUENCE [LARGE SCALE GENOMIC DNA]</scope>
</reference>
<feature type="transmembrane region" description="Helical" evidence="1">
    <location>
        <begin position="376"/>
        <end position="402"/>
    </location>
</feature>
<feature type="transmembrane region" description="Helical" evidence="1">
    <location>
        <begin position="473"/>
        <end position="493"/>
    </location>
</feature>
<evidence type="ECO:0000256" key="1">
    <source>
        <dbReference type="SAM" id="Phobius"/>
    </source>
</evidence>
<accession>A0A1F6G1Z0</accession>
<evidence type="ECO:0000259" key="2">
    <source>
        <dbReference type="Pfam" id="PF14402"/>
    </source>
</evidence>
<feature type="domain" description="7 transmembrane helices usually fused to an inactive transglutaminase" evidence="2">
    <location>
        <begin position="343"/>
        <end position="534"/>
    </location>
</feature>
<dbReference type="InterPro" id="IPR041696">
    <property type="entry name" value="PKD_3"/>
</dbReference>
<organism evidence="4 5">
    <name type="scientific">Candidatus Kaiserbacteria bacterium RIFCSPLOWO2_12_FULL_53_8</name>
    <dbReference type="NCBI Taxonomy" id="1798529"/>
    <lineage>
        <taxon>Bacteria</taxon>
        <taxon>Candidatus Kaiseribacteriota</taxon>
    </lineage>
</organism>
<keyword evidence="1" id="KW-0812">Transmembrane</keyword>
<dbReference type="Pfam" id="PF16820">
    <property type="entry name" value="PKD_3"/>
    <property type="match status" value="1"/>
</dbReference>
<evidence type="ECO:0000313" key="5">
    <source>
        <dbReference type="Proteomes" id="UP000178601"/>
    </source>
</evidence>
<feature type="transmembrane region" description="Helical" evidence="1">
    <location>
        <begin position="344"/>
        <end position="364"/>
    </location>
</feature>
<dbReference type="InterPro" id="IPR035986">
    <property type="entry name" value="PKD_dom_sf"/>
</dbReference>
<dbReference type="Gene3D" id="2.60.40.10">
    <property type="entry name" value="Immunoglobulins"/>
    <property type="match status" value="1"/>
</dbReference>
<dbReference type="SUPFAM" id="SSF49299">
    <property type="entry name" value="PKD domain"/>
    <property type="match status" value="1"/>
</dbReference>
<dbReference type="Proteomes" id="UP000178601">
    <property type="component" value="Unassembled WGS sequence"/>
</dbReference>
<gene>
    <name evidence="4" type="ORF">A3H16_00960</name>
</gene>